<dbReference type="PANTHER" id="PTHR38598:SF1">
    <property type="entry name" value="INNER MEMBRANE PROTEIN YJCH"/>
    <property type="match status" value="1"/>
</dbReference>
<dbReference type="GeneID" id="55533209"/>
<evidence type="ECO:0000313" key="2">
    <source>
        <dbReference type="EMBL" id="AUT63986.1"/>
    </source>
</evidence>
<dbReference type="KEGG" id="pter:C2L65_30005"/>
<protein>
    <submittedName>
        <fullName evidence="2">DUF485 domain-containing protein</fullName>
    </submittedName>
    <submittedName>
        <fullName evidence="3">Membrane protein</fullName>
    </submittedName>
</protein>
<keyword evidence="5" id="KW-1185">Reference proteome</keyword>
<dbReference type="Proteomes" id="UP000243502">
    <property type="component" value="Chromosome 3"/>
</dbReference>
<keyword evidence="1" id="KW-0812">Transmembrane</keyword>
<dbReference type="Pfam" id="PF04341">
    <property type="entry name" value="DUF485"/>
    <property type="match status" value="1"/>
</dbReference>
<keyword evidence="1" id="KW-0472">Membrane</keyword>
<dbReference type="PANTHER" id="PTHR38598">
    <property type="entry name" value="INNER MEMBRANE PROTEIN YJCH"/>
    <property type="match status" value="1"/>
</dbReference>
<dbReference type="EMBL" id="AP024957">
    <property type="protein sequence ID" value="BCZ83359.1"/>
    <property type="molecule type" value="Genomic_DNA"/>
</dbReference>
<gene>
    <name evidence="2" type="ORF">C2L65_30005</name>
    <name evidence="3" type="ORF">PTKU64_70340</name>
</gene>
<reference evidence="2 4" key="1">
    <citation type="submission" date="2018-01" db="EMBL/GenBank/DDBJ databases">
        <title>Species boundaries and ecological features among Paraburkholderia terrae DSMZ17804T, P. hospita DSMZ17164T and P. caribensis DSMZ13236T.</title>
        <authorList>
            <person name="Pratama A.A."/>
        </authorList>
    </citation>
    <scope>NUCLEOTIDE SEQUENCE [LARGE SCALE GENOMIC DNA]</scope>
    <source>
        <strain evidence="2 4">DSM 17804</strain>
    </source>
</reference>
<feature type="transmembrane region" description="Helical" evidence="1">
    <location>
        <begin position="26"/>
        <end position="48"/>
    </location>
</feature>
<accession>A0A2I8EWN2</accession>
<organism evidence="2 4">
    <name type="scientific">Paraburkholderia terrae</name>
    <dbReference type="NCBI Taxonomy" id="311230"/>
    <lineage>
        <taxon>Bacteria</taxon>
        <taxon>Pseudomonadati</taxon>
        <taxon>Pseudomonadota</taxon>
        <taxon>Betaproteobacteria</taxon>
        <taxon>Burkholderiales</taxon>
        <taxon>Burkholderiaceae</taxon>
        <taxon>Paraburkholderia</taxon>
    </lineage>
</organism>
<dbReference type="EMBL" id="CP026113">
    <property type="protein sequence ID" value="AUT63986.1"/>
    <property type="molecule type" value="Genomic_DNA"/>
</dbReference>
<reference evidence="3 5" key="2">
    <citation type="journal article" date="2022" name="Front. Microbiol.">
        <title>Identification and characterization of a novel class of self-sufficient cytochrome P450 hydroxylase involved in cyclohexanecarboxylate degradation in Paraburkholderia terrae strain KU-64.</title>
        <authorList>
            <person name="Yamamoto T."/>
            <person name="Hasegawa Y."/>
            <person name="Iwaki H."/>
        </authorList>
    </citation>
    <scope>NUCLEOTIDE SEQUENCE [LARGE SCALE GENOMIC DNA]</scope>
    <source>
        <strain evidence="3 5">KU-64</strain>
    </source>
</reference>
<dbReference type="Proteomes" id="UP001319874">
    <property type="component" value="Chromosome 3"/>
</dbReference>
<evidence type="ECO:0000313" key="3">
    <source>
        <dbReference type="EMBL" id="BCZ83359.1"/>
    </source>
</evidence>
<dbReference type="InterPro" id="IPR052959">
    <property type="entry name" value="Inner_membrane_assoc"/>
</dbReference>
<dbReference type="AlphaFoldDB" id="A0A2I8EWN2"/>
<name>A0A2I8EWN2_9BURK</name>
<evidence type="ECO:0000313" key="5">
    <source>
        <dbReference type="Proteomes" id="UP001319874"/>
    </source>
</evidence>
<proteinExistence type="predicted"/>
<dbReference type="GO" id="GO:0005886">
    <property type="term" value="C:plasma membrane"/>
    <property type="evidence" value="ECO:0007669"/>
    <property type="project" value="TreeGrafter"/>
</dbReference>
<dbReference type="InterPro" id="IPR007436">
    <property type="entry name" value="DUF485"/>
</dbReference>
<dbReference type="RefSeq" id="WP_007584137.1">
    <property type="nucleotide sequence ID" value="NZ_AP024957.1"/>
</dbReference>
<dbReference type="OrthoDB" id="5297034at2"/>
<sequence length="104" mass="11407">MVQTTALHNVRLSPAFVRLVARRRRLVILLTLGTLLPYYAFVLIAGFAPKVLALKLFPGSVMTISWPLGVALIVGTWILTGIYIRRANGEFDELTAQVLAGDAQ</sequence>
<evidence type="ECO:0000313" key="4">
    <source>
        <dbReference type="Proteomes" id="UP000243502"/>
    </source>
</evidence>
<keyword evidence="1" id="KW-1133">Transmembrane helix</keyword>
<feature type="transmembrane region" description="Helical" evidence="1">
    <location>
        <begin position="64"/>
        <end position="84"/>
    </location>
</feature>
<evidence type="ECO:0000256" key="1">
    <source>
        <dbReference type="SAM" id="Phobius"/>
    </source>
</evidence>